<evidence type="ECO:0000313" key="2">
    <source>
        <dbReference type="Proteomes" id="UP000238296"/>
    </source>
</evidence>
<accession>A0A2S8BR94</accession>
<sequence>MAALDLTALEVANRGGPPRGTLREIVNARRRPRKSTLNDIDTVLGWPPGVAKDILDGNRPAPQADQWLDRPDENRRGLMRSHLLRLRKEQYRLSETHRRHADLIGQLVELLDAQPPD</sequence>
<gene>
    <name evidence="1" type="ORF">C1Y40_00619</name>
</gene>
<dbReference type="Proteomes" id="UP000238296">
    <property type="component" value="Unassembled WGS sequence"/>
</dbReference>
<proteinExistence type="predicted"/>
<organism evidence="1 2">
    <name type="scientific">Mycobacterium talmoniae</name>
    <dbReference type="NCBI Taxonomy" id="1858794"/>
    <lineage>
        <taxon>Bacteria</taxon>
        <taxon>Bacillati</taxon>
        <taxon>Actinomycetota</taxon>
        <taxon>Actinomycetes</taxon>
        <taxon>Mycobacteriales</taxon>
        <taxon>Mycobacteriaceae</taxon>
        <taxon>Mycobacterium</taxon>
    </lineage>
</organism>
<dbReference type="AlphaFoldDB" id="A0A2S8BR94"/>
<protein>
    <submittedName>
        <fullName evidence="1">Uncharacterized protein</fullName>
    </submittedName>
</protein>
<reference evidence="1 2" key="1">
    <citation type="journal article" date="2017" name="Int. J. Syst. Evol. Microbiol.">
        <title>Mycobacterium talmoniae sp. nov., a slowly growing mycobacterium isolated from human respiratory samples.</title>
        <authorList>
            <person name="Davidson R.M."/>
            <person name="DeGroote M.A."/>
            <person name="Marola J.L."/>
            <person name="Buss S."/>
            <person name="Jones V."/>
            <person name="McNeil M.R."/>
            <person name="Freifeld A.G."/>
            <person name="Elaine Epperson L."/>
            <person name="Hasan N.A."/>
            <person name="Jackson M."/>
            <person name="Iwen P.C."/>
            <person name="Salfinger M."/>
            <person name="Strong M."/>
        </authorList>
    </citation>
    <scope>NUCLEOTIDE SEQUENCE [LARGE SCALE GENOMIC DNA]</scope>
    <source>
        <strain evidence="1 2">ATCC BAA-2683</strain>
    </source>
</reference>
<name>A0A2S8BR94_9MYCO</name>
<dbReference type="EMBL" id="PPEA01000093">
    <property type="protein sequence ID" value="PQM49157.1"/>
    <property type="molecule type" value="Genomic_DNA"/>
</dbReference>
<comment type="caution">
    <text evidence="1">The sequence shown here is derived from an EMBL/GenBank/DDBJ whole genome shotgun (WGS) entry which is preliminary data.</text>
</comment>
<evidence type="ECO:0000313" key="1">
    <source>
        <dbReference type="EMBL" id="PQM49157.1"/>
    </source>
</evidence>